<evidence type="ECO:0000313" key="11">
    <source>
        <dbReference type="Proteomes" id="UP000801492"/>
    </source>
</evidence>
<evidence type="ECO:0000256" key="6">
    <source>
        <dbReference type="ARBA" id="ARBA00038046"/>
    </source>
</evidence>
<evidence type="ECO:0000256" key="2">
    <source>
        <dbReference type="ARBA" id="ARBA00022692"/>
    </source>
</evidence>
<feature type="transmembrane region" description="Helical" evidence="8">
    <location>
        <begin position="569"/>
        <end position="589"/>
    </location>
</feature>
<dbReference type="GO" id="GO:0022857">
    <property type="term" value="F:transmembrane transporter activity"/>
    <property type="evidence" value="ECO:0007669"/>
    <property type="project" value="TreeGrafter"/>
</dbReference>
<dbReference type="OrthoDB" id="193905at2759"/>
<dbReference type="EMBL" id="VTPC01091249">
    <property type="protein sequence ID" value="KAF2878984.1"/>
    <property type="molecule type" value="Genomic_DNA"/>
</dbReference>
<evidence type="ECO:0000313" key="10">
    <source>
        <dbReference type="EMBL" id="KAF2878984.1"/>
    </source>
</evidence>
<proteinExistence type="inferred from homology"/>
<name>A0A8K0FYE7_IGNLU</name>
<keyword evidence="3 8" id="KW-1133">Transmembrane helix</keyword>
<evidence type="ECO:0000259" key="9">
    <source>
        <dbReference type="PROSITE" id="PS50156"/>
    </source>
</evidence>
<keyword evidence="11" id="KW-1185">Reference proteome</keyword>
<organism evidence="10 11">
    <name type="scientific">Ignelater luminosus</name>
    <name type="common">Cucubano</name>
    <name type="synonym">Pyrophorus luminosus</name>
    <dbReference type="NCBI Taxonomy" id="2038154"/>
    <lineage>
        <taxon>Eukaryota</taxon>
        <taxon>Metazoa</taxon>
        <taxon>Ecdysozoa</taxon>
        <taxon>Arthropoda</taxon>
        <taxon>Hexapoda</taxon>
        <taxon>Insecta</taxon>
        <taxon>Pterygota</taxon>
        <taxon>Neoptera</taxon>
        <taxon>Endopterygota</taxon>
        <taxon>Coleoptera</taxon>
        <taxon>Polyphaga</taxon>
        <taxon>Elateriformia</taxon>
        <taxon>Elateroidea</taxon>
        <taxon>Elateridae</taxon>
        <taxon>Agrypninae</taxon>
        <taxon>Pyrophorini</taxon>
        <taxon>Ignelater</taxon>
    </lineage>
</organism>
<keyword evidence="2 8" id="KW-0812">Transmembrane</keyword>
<evidence type="ECO:0000256" key="3">
    <source>
        <dbReference type="ARBA" id="ARBA00022989"/>
    </source>
</evidence>
<dbReference type="PANTHER" id="PTHR45951">
    <property type="entry name" value="PROTEIN DISPATCHED-RELATED"/>
    <property type="match status" value="1"/>
</dbReference>
<dbReference type="Proteomes" id="UP000801492">
    <property type="component" value="Unassembled WGS sequence"/>
</dbReference>
<sequence>MNFSWFAHILVHHPFVILIAVAVFSGTCLVIPFTLKALPDFSDPQMGFETRGTTLASRITAWKNLEEATRPSGPFAVNPKEFLERKTNRDYAKIRKKVGKNKSSKLRNTKPDIFINEEKRNDSYGSESNNWITLQNLINLKPLQDHTASRAPKEGYFCGRPDENYAHIVLESNKGSDLFTLESLLILCRLEYELIQAKHYKELCTQTVKKPKKCCRPWSLANYIAQLHNRTSCLAIIEEDVNNTRTLLQSCSQYYHNLQLAPDCYEKGHCKAPIDCIQHNAVFNILNFLTSTSFLPPNKSSDVILKQTMIFLPVASSTAALPYYHALEKTNLEFEGISAVGMEFGLKSALFDECLIQDAWLMSSGGLFVLLCIWLYTESLFLTLMTIIAIVFSLGISYFMYTLVFELRFFPFMNLLATVVAIGIGADDAFIFCKVWQSSKEQKSSSTLKIMNDTFHHAFISMLITSITTAAAFLASYISSITAVCCFSVFAATAVVANCILMMSWLPACMVVREGWYTKCTSFKNWCSPILLPRLKIWEALLQCKCFIVYKLWSNREQALVDGVIRYRYFWIILLSGLTIGSGIVVLYYPKLQLPSSPEFQLFDSSHPFEKYDLVYKNMFWFKRSERANGENNANYKLPLRFVWGVLPIDNGNYLDPQSLGKLQLDPNFDVSKKESQVWLLQFCRQIRKQSFYQSTLGPLLPNCFIESFMAWMQRRCLDPIDHMDRTPCCETERFPYNSSVFNMCIVSAMGDLYETPSEYFIPGMAGPKFSKDQFPTIKAIVVEYDSNYTYSMSYEHMHEFFTKVEKWMHEQLKSAPVTMKGGWFVSEFEFYDLQQVLSKGTLAAIGVSMGLALIVLLLATLNILTSLYAIITITCSILVIMAVLVLLGWKLNVLESIAVSTAIGLTVDFSLHYTVHYRLCPNSDDREVSTRYALTNMAGPASMAAVTTGAAGAFMMPSSILPYIQIGVFLVTVMSVSWFYATFYLGSLLAVAGPQKQFGQFRYSKLLCCCCTGGSNNNATRERRHRPTSSSLSDTHELDSLTSKCGLMRPANRALQRSLSGGKNSTMRHFTDQSPSATSAITIIMTDDN</sequence>
<evidence type="ECO:0000256" key="7">
    <source>
        <dbReference type="SAM" id="MobiDB-lite"/>
    </source>
</evidence>
<evidence type="ECO:0000256" key="1">
    <source>
        <dbReference type="ARBA" id="ARBA00004141"/>
    </source>
</evidence>
<feature type="transmembrane region" description="Helical" evidence="8">
    <location>
        <begin position="415"/>
        <end position="437"/>
    </location>
</feature>
<feature type="transmembrane region" description="Helical" evidence="8">
    <location>
        <begin position="964"/>
        <end position="993"/>
    </location>
</feature>
<dbReference type="GO" id="GO:0007224">
    <property type="term" value="P:smoothened signaling pathway"/>
    <property type="evidence" value="ECO:0007669"/>
    <property type="project" value="TreeGrafter"/>
</dbReference>
<feature type="transmembrane region" description="Helical" evidence="8">
    <location>
        <begin position="484"/>
        <end position="506"/>
    </location>
</feature>
<reference evidence="10" key="1">
    <citation type="submission" date="2019-08" db="EMBL/GenBank/DDBJ databases">
        <title>The genome of the North American firefly Photinus pyralis.</title>
        <authorList>
            <consortium name="Photinus pyralis genome working group"/>
            <person name="Fallon T.R."/>
            <person name="Sander Lower S.E."/>
            <person name="Weng J.-K."/>
        </authorList>
    </citation>
    <scope>NUCLEOTIDE SEQUENCE</scope>
    <source>
        <strain evidence="10">TRF0915ILg1</strain>
        <tissue evidence="10">Whole body</tissue>
    </source>
</reference>
<dbReference type="GO" id="GO:0016020">
    <property type="term" value="C:membrane"/>
    <property type="evidence" value="ECO:0007669"/>
    <property type="project" value="UniProtKB-SubCell"/>
</dbReference>
<comment type="subcellular location">
    <subcellularLocation>
        <location evidence="1">Membrane</location>
        <topology evidence="1">Multi-pass membrane protein</topology>
    </subcellularLocation>
</comment>
<comment type="similarity">
    <text evidence="6">Belongs to the dispatched family.</text>
</comment>
<comment type="caution">
    <text evidence="10">The sequence shown here is derived from an EMBL/GenBank/DDBJ whole genome shotgun (WGS) entry which is preliminary data.</text>
</comment>
<gene>
    <name evidence="10" type="ORF">ILUMI_27194</name>
</gene>
<dbReference type="InterPro" id="IPR000731">
    <property type="entry name" value="SSD"/>
</dbReference>
<dbReference type="SUPFAM" id="SSF82866">
    <property type="entry name" value="Multidrug efflux transporter AcrB transmembrane domain"/>
    <property type="match status" value="2"/>
</dbReference>
<dbReference type="InterPro" id="IPR052081">
    <property type="entry name" value="Dispatched_Hh_regulator"/>
</dbReference>
<feature type="transmembrane region" description="Helical" evidence="8">
    <location>
        <begin position="457"/>
        <end position="477"/>
    </location>
</feature>
<feature type="domain" description="SSD" evidence="9">
    <location>
        <begin position="379"/>
        <end position="512"/>
    </location>
</feature>
<feature type="region of interest" description="Disordered" evidence="7">
    <location>
        <begin position="1019"/>
        <end position="1038"/>
    </location>
</feature>
<feature type="transmembrane region" description="Helical" evidence="8">
    <location>
        <begin position="359"/>
        <end position="376"/>
    </location>
</feature>
<dbReference type="InterPro" id="IPR053958">
    <property type="entry name" value="HMGCR/SNAP/NPC1-like_SSD"/>
</dbReference>
<keyword evidence="5" id="KW-0325">Glycoprotein</keyword>
<dbReference type="PROSITE" id="PS50156">
    <property type="entry name" value="SSD"/>
    <property type="match status" value="1"/>
</dbReference>
<protein>
    <recommendedName>
        <fullName evidence="9">SSD domain-containing protein</fullName>
    </recommendedName>
</protein>
<feature type="transmembrane region" description="Helical" evidence="8">
    <location>
        <begin position="868"/>
        <end position="890"/>
    </location>
</feature>
<keyword evidence="4 8" id="KW-0472">Membrane</keyword>
<feature type="transmembrane region" description="Helical" evidence="8">
    <location>
        <begin position="843"/>
        <end position="862"/>
    </location>
</feature>
<accession>A0A8K0FYE7</accession>
<evidence type="ECO:0000256" key="5">
    <source>
        <dbReference type="ARBA" id="ARBA00023180"/>
    </source>
</evidence>
<evidence type="ECO:0000256" key="4">
    <source>
        <dbReference type="ARBA" id="ARBA00023136"/>
    </source>
</evidence>
<feature type="transmembrane region" description="Helical" evidence="8">
    <location>
        <begin position="15"/>
        <end position="35"/>
    </location>
</feature>
<evidence type="ECO:0000256" key="8">
    <source>
        <dbReference type="SAM" id="Phobius"/>
    </source>
</evidence>
<feature type="transmembrane region" description="Helical" evidence="8">
    <location>
        <begin position="897"/>
        <end position="916"/>
    </location>
</feature>
<dbReference type="AlphaFoldDB" id="A0A8K0FYE7"/>
<feature type="transmembrane region" description="Helical" evidence="8">
    <location>
        <begin position="382"/>
        <end position="403"/>
    </location>
</feature>
<dbReference type="Pfam" id="PF12349">
    <property type="entry name" value="Sterol-sensing"/>
    <property type="match status" value="1"/>
</dbReference>
<dbReference type="Gene3D" id="1.20.1640.10">
    <property type="entry name" value="Multidrug efflux transporter AcrB transmembrane domain"/>
    <property type="match status" value="2"/>
</dbReference>
<dbReference type="PANTHER" id="PTHR45951:SF3">
    <property type="entry name" value="PROTEIN DISPATCHED"/>
    <property type="match status" value="1"/>
</dbReference>